<evidence type="ECO:0000313" key="1">
    <source>
        <dbReference type="EMBL" id="QYN79913.1"/>
    </source>
</evidence>
<dbReference type="KEGG" id="vg:77953090"/>
<dbReference type="Proteomes" id="UP000828443">
    <property type="component" value="Segment"/>
</dbReference>
<dbReference type="EMBL" id="MZ348422">
    <property type="protein sequence ID" value="QYN79913.1"/>
    <property type="molecule type" value="Genomic_DNA"/>
</dbReference>
<sequence length="3577" mass="386892">MAELIKVNKKVINDPLYTPVVKFLKERIAFLEANGPQSELELARERYTGIVAGDLVIENPVAFSDGAIRVCFVSRKTGFARVDVDITRVQMKEILDDFQVPLVVINDPDHMKAWVKANPTESALLWLEDRQTYGVLLSQEAARTHAGAMTAFGELFFEEYTLTRDSLTAIDYETLESGTVKVSDVSFGEATYPLFIYELVLEEANLPEITSNLPATLTTRRGETFSIPNTFWFAGTQDITLEIDLVLSTDSGYTIPARSSDLLSLNGEAIFGSATEDMQDRITIRATYMWNGRPVRKTFRIAVTIEKDEVSDLTLVPVPETIQATTGDTLQVTISAFFTETPVTILVPPSEIVSSRNYGKLNYVSTNPDGGMVYSGTITGALPGNKESDTDLFSGKFLYNGDDGTPYWATGYVNIVIVKPEVQPKFEVKKFTSAVAGYKGATGTIDVQVFYGENQIPLSQLAVTTGVKGSKGLIEYKALQTDKIEYELIADSGTPGVPTSDAFTQFLIYVDDKGIRHAAQPVFNVTVKKASEVKIVPVAPQPRNVKRYQYGTATFQVLVNGIDKTNTITNLRNKNASDEYVTFPVDFPNQWQILNTKAESYTHAMTFQFDLVIDGEAPKTYEFNQEFVIEPWTRTSGPNSGIVIVPEVASISGNSDEPGSFAFKVFEGAKDITADAKIVTDRTVVPNKVTFNSINYDTTRHMFVVSYFKDNGVVSSGKIFAAKKSDANPTDDTVGLVDIDVNVNQIKILKVVGKIAGTAITVEETADVELNLEFAGTRLSLDDANLTFTKAFVSQTSIQTRNKDTLTLASPDWKFVGRTFNEGMIYKVTYKDPADGQVYTIQQIGFPIVITYPPMRLEQTTDTIDGKIWDKGTFPLKLMAGNHDFTGSVYSVELITANKYVAIAGFNWNIYFAESDATSTIVGLRMRWGVGETVNQTLSTDFRFNVAAWDGITFATTEVTPANGISVDSGDTGEITVKMVYKGNDATQTATFDQAGSTIPRTFILGTPYYDPDRGFVIPYTTTKGGDYDLKLKFKAPTPGTETLTATIATSVTWPYDLNIDTNGASIRGFWEDVLDYPLVLNFAGTPVALDDPSLNLTFTSGTGEPITLEAIKQQALSVALNEGGTLGTNYNYTVDIGLEYQNQADGQLYNKALSIPATIRVSAVKVGANPSQTVKVYSRGAIPTTLVDERGRIVPITSYAPRGTNNYIAFVSPKNWYITNGSLADQITTALPLTLGYDMGGASYTLDVDVNFTILKFDGIKLKVETVTTELKGKAGDIGTLQFDFTYLGDPITGMTLDTANSIIPRNLAVGDLTADGELPYTLLGQAVDTVKLVFLRPNGAVPPVNNVDSVTLSMGVTSTSSNEPFSLTTYDTAISLDWGKSDILKVTPRYGLYDLPANTPGLTYTLTEEASKSVAIIGTRANGIILRATRSNVPGSVDVRPEHILVSYNVGAPDPKTAEMSFSATISMGNPDIGNNATVQRAIWALGTFTQQVKFNDVVLNTIDHFEVLNVNKYVEMVSDKGYEIIGTELTTSTQSIPMRAYYKVDETDTLQYIDFTATFLITGSSSVRFKVTPTPSKIEGVIEGDIVIAFRPLYKDKLVGGAATFKQELSTLPPQVVIKSHTVSGNDHLITFTGKVGGIGDAEMVFWSPVAGDNPPAREVWKGKIEARILDGELGLEVGNRDNLLTGKSGDTGVYKLELLFGALPISMSDEITRGNLTIAVETGAPTSLNANVLKATAWHDDTFDFSLKGPVSPGKTVSVSDYINVTYKFGGKTYNRRVEIPMSYTSLAATVGAVNYGTVSMWKTGALNFPGITCDGVTMPTPQSASDVTDPAQGYVKITAKNYEIINADPVQVSKGLLLKYVGIYRNWTYEAEGNASWTISAWNGYTFEPSFITSWTGYLGYPTTQYLTVKLKGQVFTPTQGYDYLDRTLTDLKGLFTLEFTGNTAFSGGSYAVYKLTPLKVSKDTVRLAFRVYNSPVPGVEKVDYTYVDLNFECKAKTLSTTSVTTTIGGNGDAITVPLALAITGSTGTQNVSVATNSPDLTITLPNEDVFKIVSRTTNGLGIEITAPLSKRSGSDVVNMTLTYKDPLGVDVTSVIPYTVNYRLPQDYPAVDLLPPFYVGNWKSAPLWSHGAFTNWFKVRGGQAANSADVTAQSDIINVTGPWVIPSRDLPEVGDRWWVIDGAEMSALIPHVYTFKAPFRGGFVNDVTVTVTLESASRNGADTPFVVGAPVASQRWPGNANTEIEVPFNIKWRGYKYGEAIFRADLSTTASAGAFSSAFEVVGQRYDNVTGFTYLTLKVLKDVTSNVTFVFDHKDAGSTPVAGKTEASAVYVFSPVNVVPVTPAPTTTMWKYIRLNQLFKIMDGTTDVTAQATLLSIDNPLAVIYQATNASSPAFSFQDHNANPGGTIPLTFTIQLGVANQSRVITYTINVNLAAFDGKEFVAGAPNPTQVYLALGASTDVTVSALDFRSNISALATDKSIVTAAKFDAANPNLQYVRWGFTSSPLALLVTYKSLNLFRGKVKTPIDYIGAGSTDYPVGTLDKNFLYLEQDIVVYEEKLYPYPAGYVVPPLTGEFGKQIVVPIQFTMGNDIVENLLATNVAGLTWTVPLDNGIVAKPGSGFVSSATGIMLNVTYDNRGADLTMTVPVTFTYNAGYRGRAVNTSVTVDVPITIKGTNTGDVTTVINATNPSVIAWQTGNLPFYIQHNGVTVATASYKSVDIKANPYVRKPETNPGNFTRAWEVYFGETTQTVAPVEFTVVFNDGVKDVTVTYTSTFTIAAYDGKEFVMTLRSPSTFNNGIVGTPNSSPIFQIWGKYRNTQLTTDDLTNKYSVWDKGFDLPGFLRITNRAAGQTVGGGGAGQYLNVTCLAGPTDMPVNVRGEVLFGKKDKENDPNAIENVDFVRVPINSYVYISNKFYPINWTKEINGVFGTGQTPTYPLNISFRQGITAVNNASISTYGIDATDFMNIVVTGTSSSTAYALAFKTELTSAKQKTQTVNFWAQPTGSDPATRAYFPVEVTQNSNYQFPTVTDLHQVSTNLNESGTLPFKLVDPDSGADVTSGASITAVAANSYIDVVNGKWHVNNARTGDTTVTVTLTYSVLYRGNTLLINQDVEFLIKGFTGAPTISNVTEVTGNVWEKGTQLPFTININGAPVPAAWITANSGVSPNSRVTVGPAVGAWKIIAGDLTQALRETVTYTVTVTVGSLSWTVTQAVVFNINKYDGIEFKAVLLNAGNGNGDFIFSPRIQNGGQPSSYFAGYYRGEREQNVFNAGIINRGPFNNYVDGINQPPNVVYIMSPSYPDIGRYNFTVAIGRADGVGEGKNRATITVPAIITSGGYVPVYGGGNFEGKLGDVFDVGCAIAYGNVWADLTNPVHAITFSPANVVEMVPGSLTAKGFKVRFKADVDVKKVTTITASATRPSPAYVGSVTLSMTQNPTREPVSGSATAPVMKVGETGKIHITGSYGSQGLAGNVTFVSAESDAKGLYTFNSMSTNPDGSLDVNVTALAVGKDNVTIRLKVNGATGTVEGKDILTLTVPAEVIPAQMNTPDDFDSEIEGVSGDTVTVTQYMTLPN</sequence>
<accession>A0AAE8BFF4</accession>
<reference evidence="1" key="1">
    <citation type="journal article" date="2021" name="Viruses">
        <title>Novel Viruses That Lyse Plant and Human Strains of Kosakonia cowanii.</title>
        <authorList>
            <person name="Petrzik K."/>
            <person name="Brazdova S."/>
            <person name="Krawczyk K."/>
        </authorList>
    </citation>
    <scope>NUCLEOTIDE SEQUENCE</scope>
</reference>
<proteinExistence type="predicted"/>
<evidence type="ECO:0000313" key="2">
    <source>
        <dbReference type="Proteomes" id="UP000828443"/>
    </source>
</evidence>
<name>A0AAE8BFF4_9CAUD</name>
<protein>
    <submittedName>
        <fullName evidence="1">Uncharacterized protein</fullName>
    </submittedName>
</protein>
<dbReference type="RefSeq" id="YP_010676725.1">
    <property type="nucleotide sequence ID" value="NC_071015.1"/>
</dbReference>
<keyword evidence="2" id="KW-1185">Reference proteome</keyword>
<organism evidence="1 2">
    <name type="scientific">Kosakonia phage Kc263</name>
    <dbReference type="NCBI Taxonomy" id="2863194"/>
    <lineage>
        <taxon>Viruses</taxon>
        <taxon>Duplodnaviria</taxon>
        <taxon>Heunggongvirae</taxon>
        <taxon>Uroviricota</taxon>
        <taxon>Caudoviricetes</taxon>
        <taxon>Chimalliviridae</taxon>
        <taxon>Branisovskavirus</taxon>
        <taxon>Branisovskavirus Kc263</taxon>
    </lineage>
</organism>
<dbReference type="GeneID" id="77953090"/>